<dbReference type="Gene3D" id="1.10.260.40">
    <property type="entry name" value="lambda repressor-like DNA-binding domains"/>
    <property type="match status" value="1"/>
</dbReference>
<evidence type="ECO:0000313" key="2">
    <source>
        <dbReference type="EMBL" id="CDN33719.1"/>
    </source>
</evidence>
<dbReference type="GO" id="GO:0003677">
    <property type="term" value="F:DNA binding"/>
    <property type="evidence" value="ECO:0007669"/>
    <property type="project" value="InterPro"/>
</dbReference>
<dbReference type="CDD" id="cd00093">
    <property type="entry name" value="HTH_XRE"/>
    <property type="match status" value="1"/>
</dbReference>
<proteinExistence type="predicted"/>
<dbReference type="Pfam" id="PF13443">
    <property type="entry name" value="HTH_26"/>
    <property type="match status" value="1"/>
</dbReference>
<dbReference type="Proteomes" id="UP000030682">
    <property type="component" value="Unassembled WGS sequence"/>
</dbReference>
<evidence type="ECO:0000259" key="1">
    <source>
        <dbReference type="PROSITE" id="PS50943"/>
    </source>
</evidence>
<dbReference type="SUPFAM" id="SSF47413">
    <property type="entry name" value="lambda repressor-like DNA-binding domains"/>
    <property type="match status" value="1"/>
</dbReference>
<dbReference type="RefSeq" id="WP_030022551.1">
    <property type="nucleotide sequence ID" value="NZ_HG810016.1"/>
</dbReference>
<sequence length="74" mass="8448">MKSRLKEILDNRGMKYSFVAKKANIASSTMSALVKGGLPTLPVAYRIARVLDMRLEDIWIEDDYEDKSSRGRIK</sequence>
<dbReference type="EMBL" id="HG810016">
    <property type="protein sequence ID" value="CDN33719.1"/>
    <property type="molecule type" value="Genomic_DNA"/>
</dbReference>
<dbReference type="InterPro" id="IPR001387">
    <property type="entry name" value="Cro/C1-type_HTH"/>
</dbReference>
<organism evidence="2">
    <name type="scientific">Bacillus thuringiensis DB27</name>
    <dbReference type="NCBI Taxonomy" id="1431339"/>
    <lineage>
        <taxon>Bacteria</taxon>
        <taxon>Bacillati</taxon>
        <taxon>Bacillota</taxon>
        <taxon>Bacilli</taxon>
        <taxon>Bacillales</taxon>
        <taxon>Bacillaceae</taxon>
        <taxon>Bacillus</taxon>
        <taxon>Bacillus cereus group</taxon>
    </lineage>
</organism>
<gene>
    <name evidence="2" type="ORF">BTDB27_000061</name>
</gene>
<accession>W8XX43</accession>
<dbReference type="HOGENOM" id="CLU_066192_44_2_9"/>
<dbReference type="SMART" id="SM00530">
    <property type="entry name" value="HTH_XRE"/>
    <property type="match status" value="1"/>
</dbReference>
<name>W8XX43_BACTU</name>
<dbReference type="AlphaFoldDB" id="W8XX43"/>
<feature type="domain" description="HTH cro/C1-type" evidence="1">
    <location>
        <begin position="5"/>
        <end position="58"/>
    </location>
</feature>
<dbReference type="InterPro" id="IPR010982">
    <property type="entry name" value="Lambda_DNA-bd_dom_sf"/>
</dbReference>
<protein>
    <recommendedName>
        <fullName evidence="1">HTH cro/C1-type domain-containing protein</fullName>
    </recommendedName>
</protein>
<reference evidence="2" key="1">
    <citation type="submission" date="2014-01" db="EMBL/GenBank/DDBJ databases">
        <title>Draft genome sequence of highly nematicidal Bacillus thuringiensis DB27.</title>
        <authorList>
            <person name="Iatsenko I."/>
            <person name="Pickard D."/>
            <person name="Corton C."/>
            <person name="Dougan G."/>
            <person name="Sommer R.J."/>
        </authorList>
    </citation>
    <scope>NUCLEOTIDE SEQUENCE [LARGE SCALE GENOMIC DNA]</scope>
    <source>
        <strain evidence="2">DB27</strain>
    </source>
</reference>
<reference evidence="2" key="2">
    <citation type="submission" date="2014-01" db="EMBL/GenBank/DDBJ databases">
        <authorList>
            <person name="Aslett M."/>
        </authorList>
    </citation>
    <scope>NUCLEOTIDE SEQUENCE [LARGE SCALE GENOMIC DNA]</scope>
    <source>
        <strain evidence="2">DB27</strain>
    </source>
</reference>
<dbReference type="PROSITE" id="PS50943">
    <property type="entry name" value="HTH_CROC1"/>
    <property type="match status" value="1"/>
</dbReference>